<feature type="repeat" description="WD" evidence="1">
    <location>
        <begin position="10"/>
        <end position="52"/>
    </location>
</feature>
<dbReference type="PROSITE" id="PS50082">
    <property type="entry name" value="WD_REPEATS_2"/>
    <property type="match status" value="2"/>
</dbReference>
<dbReference type="PANTHER" id="PTHR19845">
    <property type="entry name" value="KATANIN P80 SUBUNIT"/>
    <property type="match status" value="1"/>
</dbReference>
<dbReference type="SUPFAM" id="SSF50978">
    <property type="entry name" value="WD40 repeat-like"/>
    <property type="match status" value="1"/>
</dbReference>
<gene>
    <name evidence="2" type="ORF">PCOR1329_LOCUS54884</name>
</gene>
<organism evidence="2 3">
    <name type="scientific">Prorocentrum cordatum</name>
    <dbReference type="NCBI Taxonomy" id="2364126"/>
    <lineage>
        <taxon>Eukaryota</taxon>
        <taxon>Sar</taxon>
        <taxon>Alveolata</taxon>
        <taxon>Dinophyceae</taxon>
        <taxon>Prorocentrales</taxon>
        <taxon>Prorocentraceae</taxon>
        <taxon>Prorocentrum</taxon>
    </lineage>
</organism>
<keyword evidence="3" id="KW-1185">Reference proteome</keyword>
<dbReference type="EMBL" id="CAUYUJ010016717">
    <property type="protein sequence ID" value="CAK0868116.1"/>
    <property type="molecule type" value="Genomic_DNA"/>
</dbReference>
<sequence length="156" mass="17106">MNKRVWYQEHVAHSGRVLCARLGDKSGQVLATGGDDKRVNIWKVSKPNAMMSLTGHSTPVESVVFDKQEEVLVVGCTAGSMQAWQGKGDCRRVGGNRAKVQPGTSAQAPYLFLPCHTLVWFWYPHSMAPSIQQSSSQPLLDLPHVGYKVDANLCSP</sequence>
<name>A0ABN9V9Q0_9DINO</name>
<feature type="repeat" description="WD" evidence="1">
    <location>
        <begin position="53"/>
        <end position="85"/>
    </location>
</feature>
<accession>A0ABN9V9Q0</accession>
<protein>
    <submittedName>
        <fullName evidence="2">Uncharacterized protein</fullName>
    </submittedName>
</protein>
<evidence type="ECO:0000313" key="3">
    <source>
        <dbReference type="Proteomes" id="UP001189429"/>
    </source>
</evidence>
<dbReference type="InterPro" id="IPR001680">
    <property type="entry name" value="WD40_rpt"/>
</dbReference>
<dbReference type="InterPro" id="IPR015943">
    <property type="entry name" value="WD40/YVTN_repeat-like_dom_sf"/>
</dbReference>
<evidence type="ECO:0000313" key="2">
    <source>
        <dbReference type="EMBL" id="CAK0868116.1"/>
    </source>
</evidence>
<evidence type="ECO:0000256" key="1">
    <source>
        <dbReference type="PROSITE-ProRule" id="PRU00221"/>
    </source>
</evidence>
<dbReference type="Proteomes" id="UP001189429">
    <property type="component" value="Unassembled WGS sequence"/>
</dbReference>
<dbReference type="Pfam" id="PF00400">
    <property type="entry name" value="WD40"/>
    <property type="match status" value="2"/>
</dbReference>
<proteinExistence type="predicted"/>
<dbReference type="PANTHER" id="PTHR19845:SF0">
    <property type="entry name" value="KATANIN P80 WD40 REPEAT-CONTAINING SUBUNIT B1"/>
    <property type="match status" value="1"/>
</dbReference>
<dbReference type="InterPro" id="IPR036322">
    <property type="entry name" value="WD40_repeat_dom_sf"/>
</dbReference>
<dbReference type="SMART" id="SM00320">
    <property type="entry name" value="WD40"/>
    <property type="match status" value="2"/>
</dbReference>
<keyword evidence="1" id="KW-0853">WD repeat</keyword>
<comment type="caution">
    <text evidence="2">The sequence shown here is derived from an EMBL/GenBank/DDBJ whole genome shotgun (WGS) entry which is preliminary data.</text>
</comment>
<reference evidence="2" key="1">
    <citation type="submission" date="2023-10" db="EMBL/GenBank/DDBJ databases">
        <authorList>
            <person name="Chen Y."/>
            <person name="Shah S."/>
            <person name="Dougan E. K."/>
            <person name="Thang M."/>
            <person name="Chan C."/>
        </authorList>
    </citation>
    <scope>NUCLEOTIDE SEQUENCE [LARGE SCALE GENOMIC DNA]</scope>
</reference>
<dbReference type="Gene3D" id="2.130.10.10">
    <property type="entry name" value="YVTN repeat-like/Quinoprotein amine dehydrogenase"/>
    <property type="match status" value="1"/>
</dbReference>